<dbReference type="NCBIfam" id="TIGR02110">
    <property type="entry name" value="PQQ_syn_pqqF"/>
    <property type="match status" value="1"/>
</dbReference>
<evidence type="ECO:0000256" key="12">
    <source>
        <dbReference type="ARBA" id="ARBA00030977"/>
    </source>
</evidence>
<evidence type="ECO:0000259" key="14">
    <source>
        <dbReference type="Pfam" id="PF22454"/>
    </source>
</evidence>
<dbReference type="RefSeq" id="WP_137269129.1">
    <property type="nucleotide sequence ID" value="NZ_JACYNM010000002.1"/>
</dbReference>
<comment type="function">
    <text evidence="11">Required for coenzyme pyrroloquinoline quinone (PQQ) biosynthesis. It is thought that this protein is a protease that cleaves peptides bond in a small peptide (gene pqqA), providing the glutamate and tyrosine residues which are necessary for the synthesis of PQQ.</text>
</comment>
<evidence type="ECO:0000259" key="16">
    <source>
        <dbReference type="Pfam" id="PF22456"/>
    </source>
</evidence>
<dbReference type="GO" id="GO:0004222">
    <property type="term" value="F:metalloendopeptidase activity"/>
    <property type="evidence" value="ECO:0007669"/>
    <property type="project" value="InterPro"/>
</dbReference>
<dbReference type="AlphaFoldDB" id="A0A4U3FAU4"/>
<evidence type="ECO:0000256" key="3">
    <source>
        <dbReference type="ARBA" id="ARBA00007261"/>
    </source>
</evidence>
<evidence type="ECO:0000256" key="4">
    <source>
        <dbReference type="ARBA" id="ARBA00015088"/>
    </source>
</evidence>
<evidence type="ECO:0000256" key="8">
    <source>
        <dbReference type="ARBA" id="ARBA00022833"/>
    </source>
</evidence>
<evidence type="ECO:0000256" key="10">
    <source>
        <dbReference type="ARBA" id="ARBA00023049"/>
    </source>
</evidence>
<keyword evidence="9" id="KW-0884">PQQ biosynthesis</keyword>
<dbReference type="InterPro" id="IPR011844">
    <property type="entry name" value="PQQ_synth_PqqF"/>
</dbReference>
<dbReference type="GO" id="GO:0008270">
    <property type="term" value="F:zinc ion binding"/>
    <property type="evidence" value="ECO:0007669"/>
    <property type="project" value="InterPro"/>
</dbReference>
<comment type="similarity">
    <text evidence="3">Belongs to the peptidase M16 family.</text>
</comment>
<evidence type="ECO:0000256" key="9">
    <source>
        <dbReference type="ARBA" id="ARBA00022905"/>
    </source>
</evidence>
<dbReference type="Proteomes" id="UP000306393">
    <property type="component" value="Unassembled WGS sequence"/>
</dbReference>
<feature type="domain" description="Coenzyme PQQ synthesis protein F-like C-terminal lobe" evidence="16">
    <location>
        <begin position="647"/>
        <end position="746"/>
    </location>
</feature>
<keyword evidence="7 17" id="KW-0378">Hydrolase</keyword>
<dbReference type="InterPro" id="IPR054734">
    <property type="entry name" value="PqqF-like_C_4"/>
</dbReference>
<dbReference type="PANTHER" id="PTHR43690:SF18">
    <property type="entry name" value="INSULIN-DEGRADING ENZYME-RELATED"/>
    <property type="match status" value="1"/>
</dbReference>
<evidence type="ECO:0000313" key="18">
    <source>
        <dbReference type="EMBL" id="TKJ90783.1"/>
    </source>
</evidence>
<dbReference type="PROSITE" id="PS00143">
    <property type="entry name" value="INSULINASE"/>
    <property type="match status" value="1"/>
</dbReference>
<gene>
    <name evidence="18" type="primary">pqqF</name>
    <name evidence="18" type="ORF">EpCFBP13511_09860</name>
    <name evidence="17" type="ORF">IFT93_06595</name>
</gene>
<name>A0A4U3FAU4_9GAMM</name>
<dbReference type="Pfam" id="PF22456">
    <property type="entry name" value="PqqF-like_C_4"/>
    <property type="match status" value="1"/>
</dbReference>
<keyword evidence="10" id="KW-0482">Metalloprotease</keyword>
<dbReference type="InterPro" id="IPR011765">
    <property type="entry name" value="Pept_M16_N"/>
</dbReference>
<feature type="domain" description="Coenzyme PQQ synthesis protein F N-terminal lobe" evidence="14">
    <location>
        <begin position="241"/>
        <end position="383"/>
    </location>
</feature>
<dbReference type="InterPro" id="IPR011249">
    <property type="entry name" value="Metalloenz_LuxS/M16"/>
</dbReference>
<evidence type="ECO:0000256" key="7">
    <source>
        <dbReference type="ARBA" id="ARBA00022801"/>
    </source>
</evidence>
<dbReference type="GO" id="GO:0006508">
    <property type="term" value="P:proteolysis"/>
    <property type="evidence" value="ECO:0007669"/>
    <property type="project" value="UniProtKB-KW"/>
</dbReference>
<evidence type="ECO:0000256" key="11">
    <source>
        <dbReference type="ARBA" id="ARBA00024932"/>
    </source>
</evidence>
<dbReference type="OrthoDB" id="9811314at2"/>
<dbReference type="PANTHER" id="PTHR43690">
    <property type="entry name" value="NARDILYSIN"/>
    <property type="match status" value="1"/>
</dbReference>
<evidence type="ECO:0000256" key="1">
    <source>
        <dbReference type="ARBA" id="ARBA00001947"/>
    </source>
</evidence>
<dbReference type="Proteomes" id="UP000661012">
    <property type="component" value="Unassembled WGS sequence"/>
</dbReference>
<dbReference type="EMBL" id="QGAC01000008">
    <property type="protein sequence ID" value="TKJ90783.1"/>
    <property type="molecule type" value="Genomic_DNA"/>
</dbReference>
<comment type="pathway">
    <text evidence="2">Cofactor biosynthesis; pyrroloquinoline quinone biosynthesis.</text>
</comment>
<proteinExistence type="inferred from homology"/>
<dbReference type="InterPro" id="IPR054740">
    <property type="entry name" value="PqqF_N_2"/>
</dbReference>
<dbReference type="SUPFAM" id="SSF63411">
    <property type="entry name" value="LuxS/MPP-like metallohydrolase"/>
    <property type="match status" value="2"/>
</dbReference>
<organism evidence="18 19">
    <name type="scientific">Erwinia persicina</name>
    <dbReference type="NCBI Taxonomy" id="55211"/>
    <lineage>
        <taxon>Bacteria</taxon>
        <taxon>Pseudomonadati</taxon>
        <taxon>Pseudomonadota</taxon>
        <taxon>Gammaproteobacteria</taxon>
        <taxon>Enterobacterales</taxon>
        <taxon>Erwiniaceae</taxon>
        <taxon>Erwinia</taxon>
    </lineage>
</organism>
<sequence>MQHLPRRLSNGLRVELIHDPQATRAAALLQVEVGSHHEPDAWPGLAHLLEHLLFAGSQAFQDDQRLMAWLPARGGRLNATTLGSSTAYFFECAPEQLADALPRLTDMLVAPLLSASAIRQEVATIDAECRLLADHQDTLCDAALSTAFVSHLWHRFQTGNAAGFGDDHTALRAALQQFHQRYYHADTVTLWVQGPQPIAALWSLAQQAAEVFPAGVALPPALPALTLAAERDIALQLTGAPRLRLSFLLNQRIDGGLTVLRQLLLDEAAGSLMATLREQALCDAARLLLPYRSAQQAVITLELVLVDAGDADRAEACVHRWLAQLGRLTPAQRAHYAQLASRRFAQLPVMDQLRERAFGFAPAGDDEGAILFPLLSAAPLSRLWIADSTPLDQLEVQGWTLACQPGVRAPVQPDSSGEAFVFFPHTLPPAIPTLPVRQATLAHHRRDESPAVLLLSPECNLPAPWGQIVQARLRALAAGCAHRGGELAIGCPQGRWLVQLQGEAGLMVSTLASLNALLAAIPPGVIARGERESLRQRQALHDDIAVRALLGALPEKLQPLHPPADAQTPLNLPWRAVLEGGDHALHRQLACLLSAFPAAINPAKRALPEALTPQPEYRVTTRSPEAALLRFCPLVEESTACLAAWQLLAMIYQPLFFQRLRVEQNIGYVVSCRFYQVAGRSGILFALQSPHLTTAELAAYIDHFLVQMNTELATLSPQALWETCQILLKEQQQVPGGALEASRDRWLQAQQMISQPGITDLQALTPDSVLAFHQRLLADGQRAFNLVNHSLF</sequence>
<evidence type="ECO:0000313" key="20">
    <source>
        <dbReference type="Proteomes" id="UP000661012"/>
    </source>
</evidence>
<reference evidence="18 19" key="1">
    <citation type="journal article" date="2019" name="Sci. Rep.">
        <title>Differences in resource use lead to coexistence of seed-transmitted microbial populations.</title>
        <authorList>
            <person name="Torres-Cortes G."/>
            <person name="Garcia B.J."/>
            <person name="Compant S."/>
            <person name="Rezki S."/>
            <person name="Jones P."/>
            <person name="Preveaux A."/>
            <person name="Briand M."/>
            <person name="Roulet A."/>
            <person name="Bouchez O."/>
            <person name="Jacobson D."/>
            <person name="Barret M."/>
        </authorList>
    </citation>
    <scope>NUCLEOTIDE SEQUENCE [LARGE SCALE GENOMIC DNA]</scope>
    <source>
        <strain evidence="18 19">CFBP13511</strain>
    </source>
</reference>
<evidence type="ECO:0000259" key="13">
    <source>
        <dbReference type="Pfam" id="PF00675"/>
    </source>
</evidence>
<evidence type="ECO:0000256" key="5">
    <source>
        <dbReference type="ARBA" id="ARBA00022670"/>
    </source>
</evidence>
<comment type="caution">
    <text evidence="18">The sequence shown here is derived from an EMBL/GenBank/DDBJ whole genome shotgun (WGS) entry which is preliminary data.</text>
</comment>
<dbReference type="InterPro" id="IPR054733">
    <property type="entry name" value="PqqF_C_3"/>
</dbReference>
<accession>A0A4U3FAU4</accession>
<dbReference type="Pfam" id="PF22454">
    <property type="entry name" value="PQQ_syn_pqqF_N_2"/>
    <property type="match status" value="1"/>
</dbReference>
<keyword evidence="20" id="KW-1185">Reference proteome</keyword>
<feature type="domain" description="Peptidase M16 N-terminal" evidence="13">
    <location>
        <begin position="13"/>
        <end position="147"/>
    </location>
</feature>
<protein>
    <recommendedName>
        <fullName evidence="4">Coenzyme PQQ synthesis protein F</fullName>
    </recommendedName>
    <alternativeName>
        <fullName evidence="12">Pyrroloquinoline quinone biosynthesis protein F</fullName>
    </alternativeName>
</protein>
<dbReference type="Pfam" id="PF00675">
    <property type="entry name" value="Peptidase_M16"/>
    <property type="match status" value="1"/>
</dbReference>
<evidence type="ECO:0000256" key="6">
    <source>
        <dbReference type="ARBA" id="ARBA00022723"/>
    </source>
</evidence>
<dbReference type="GO" id="GO:0018189">
    <property type="term" value="P:pyrroloquinoline quinone biosynthetic process"/>
    <property type="evidence" value="ECO:0007669"/>
    <property type="project" value="UniProtKB-UniPathway"/>
</dbReference>
<reference evidence="17 20" key="2">
    <citation type="journal article" date="2020" name="FEMS Microbiol. Ecol.">
        <title>Temporal dynamics of bacterial communities during seed development and maturation.</title>
        <authorList>
            <person name="Chesneau G."/>
            <person name="Torres-Cortes G."/>
            <person name="Briand M."/>
            <person name="Darrasse A."/>
            <person name="Preveaux A."/>
            <person name="Marais C."/>
            <person name="Jacques M.A."/>
            <person name="Shade A."/>
            <person name="Barret M."/>
        </authorList>
    </citation>
    <scope>NUCLEOTIDE SEQUENCE [LARGE SCALE GENOMIC DNA]</scope>
    <source>
        <strain evidence="17 20">CFBP13732</strain>
    </source>
</reference>
<evidence type="ECO:0000259" key="15">
    <source>
        <dbReference type="Pfam" id="PF22455"/>
    </source>
</evidence>
<keyword evidence="8" id="KW-0862">Zinc</keyword>
<dbReference type="InterPro" id="IPR001431">
    <property type="entry name" value="Pept_M16_Zn_BS"/>
</dbReference>
<dbReference type="Pfam" id="PF22455">
    <property type="entry name" value="PqqF_C_3"/>
    <property type="match status" value="1"/>
</dbReference>
<keyword evidence="5" id="KW-0645">Protease</keyword>
<comment type="cofactor">
    <cofactor evidence="1">
        <name>Zn(2+)</name>
        <dbReference type="ChEBI" id="CHEBI:29105"/>
    </cofactor>
</comment>
<evidence type="ECO:0000256" key="2">
    <source>
        <dbReference type="ARBA" id="ARBA00004886"/>
    </source>
</evidence>
<dbReference type="STRING" id="1219360.GCA_001571305_02519"/>
<keyword evidence="6" id="KW-0479">Metal-binding</keyword>
<dbReference type="InterPro" id="IPR050626">
    <property type="entry name" value="Peptidase_M16"/>
</dbReference>
<dbReference type="UniPathway" id="UPA00539"/>
<dbReference type="EMBL" id="JACYNN010000003">
    <property type="protein sequence ID" value="MBD8106095.1"/>
    <property type="molecule type" value="Genomic_DNA"/>
</dbReference>
<feature type="domain" description="Coenzyme PQQ synthesis protein F C-terminal lobe" evidence="15">
    <location>
        <begin position="468"/>
        <end position="560"/>
    </location>
</feature>
<dbReference type="Gene3D" id="3.30.830.10">
    <property type="entry name" value="Metalloenzyme, LuxS/M16 peptidase-like"/>
    <property type="match status" value="2"/>
</dbReference>
<evidence type="ECO:0000313" key="19">
    <source>
        <dbReference type="Proteomes" id="UP000306393"/>
    </source>
</evidence>
<evidence type="ECO:0000313" key="17">
    <source>
        <dbReference type="EMBL" id="MBD8106095.1"/>
    </source>
</evidence>